<dbReference type="Proteomes" id="UP000032352">
    <property type="component" value="Chromosome"/>
</dbReference>
<sequence length="362" mass="39897">MNKQGMYLHVKKHFSIKRKLLMVSLAALTLSCSTSISKKDVSTNVYMPESYEGHICNYCTTYEQFRAIAYNRAPGIDCENASTCWPLAPKNFFIINPKTGQYLMLHAKRASFAPHAISVYEKEFPAPEKASYETLYEFYQLWHNYIRDLPSLNAADVPGLQMGLYAETCPANTALATLVDSNKMSDLVSAVRLEITAGIKDYQTGRLSEIAAHGPVKNENTWALNFHGINSTLKEPSAGVTYPYYIATFDEMERPAPASDNLTFKVEFRGLNHNDQAVVSLDLDPGSSYVGGGYTISQLDGQFGALRITDPCVLAKLDQLKALGGVSSSPVSGGDTGGNGQYCNYTFRQSGYPDMTWIAPCD</sequence>
<organism evidence="1 2">
    <name type="scientific">Thalassomonas viridans</name>
    <dbReference type="NCBI Taxonomy" id="137584"/>
    <lineage>
        <taxon>Bacteria</taxon>
        <taxon>Pseudomonadati</taxon>
        <taxon>Pseudomonadota</taxon>
        <taxon>Gammaproteobacteria</taxon>
        <taxon>Alteromonadales</taxon>
        <taxon>Colwelliaceae</taxon>
        <taxon>Thalassomonas</taxon>
    </lineage>
</organism>
<evidence type="ECO:0000313" key="2">
    <source>
        <dbReference type="Proteomes" id="UP000032352"/>
    </source>
</evidence>
<proteinExistence type="predicted"/>
<dbReference type="KEGG" id="tvd:SG34_004090"/>
<reference evidence="1 2" key="2">
    <citation type="journal article" date="2022" name="Mar. Drugs">
        <title>Bioassay-Guided Fractionation Leads to the Detection of Cholic Acid Generated by the Rare Thalassomonas sp.</title>
        <authorList>
            <person name="Pheiffer F."/>
            <person name="Schneider Y.K."/>
            <person name="Hansen E.H."/>
            <person name="Andersen J.H."/>
            <person name="Isaksson J."/>
            <person name="Busche T."/>
            <person name="R C."/>
            <person name="Kalinowski J."/>
            <person name="Zyl L.V."/>
            <person name="Trindade M."/>
        </authorList>
    </citation>
    <scope>NUCLEOTIDE SEQUENCE [LARGE SCALE GENOMIC DNA]</scope>
    <source>
        <strain evidence="1 2">XOM25</strain>
    </source>
</reference>
<accession>A0AAF0CAV1</accession>
<protein>
    <recommendedName>
        <fullName evidence="3">Lipoprotein</fullName>
    </recommendedName>
</protein>
<dbReference type="EMBL" id="CP059733">
    <property type="protein sequence ID" value="WDE06119.1"/>
    <property type="molecule type" value="Genomic_DNA"/>
</dbReference>
<keyword evidence="2" id="KW-1185">Reference proteome</keyword>
<reference evidence="1 2" key="1">
    <citation type="journal article" date="2015" name="Genome Announc.">
        <title>Draft Genome Sequences of Marine Isolates of Thalassomonas viridans and Thalassomonas actiniarum.</title>
        <authorList>
            <person name="Olonade I."/>
            <person name="van Zyl L.J."/>
            <person name="Trindade M."/>
        </authorList>
    </citation>
    <scope>NUCLEOTIDE SEQUENCE [LARGE SCALE GENOMIC DNA]</scope>
    <source>
        <strain evidence="1 2">XOM25</strain>
    </source>
</reference>
<name>A0AAF0CAV1_9GAMM</name>
<dbReference type="RefSeq" id="WP_152647187.1">
    <property type="nucleotide sequence ID" value="NZ_CP059733.1"/>
</dbReference>
<dbReference type="PROSITE" id="PS51257">
    <property type="entry name" value="PROKAR_LIPOPROTEIN"/>
    <property type="match status" value="1"/>
</dbReference>
<dbReference type="AlphaFoldDB" id="A0AAF0CAV1"/>
<evidence type="ECO:0008006" key="3">
    <source>
        <dbReference type="Google" id="ProtNLM"/>
    </source>
</evidence>
<gene>
    <name evidence="1" type="ORF">SG34_004090</name>
</gene>
<evidence type="ECO:0000313" key="1">
    <source>
        <dbReference type="EMBL" id="WDE06119.1"/>
    </source>
</evidence>